<keyword evidence="4 8" id="KW-0812">Transmembrane</keyword>
<evidence type="ECO:0000256" key="3">
    <source>
        <dbReference type="ARBA" id="ARBA00022475"/>
    </source>
</evidence>
<dbReference type="Proteomes" id="UP000606991">
    <property type="component" value="Unassembled WGS sequence"/>
</dbReference>
<evidence type="ECO:0000256" key="8">
    <source>
        <dbReference type="RuleBase" id="RU363032"/>
    </source>
</evidence>
<dbReference type="PROSITE" id="PS50928">
    <property type="entry name" value="ABC_TM1"/>
    <property type="match status" value="1"/>
</dbReference>
<dbReference type="InterPro" id="IPR035906">
    <property type="entry name" value="MetI-like_sf"/>
</dbReference>
<evidence type="ECO:0000313" key="10">
    <source>
        <dbReference type="EMBL" id="MBJ7596185.1"/>
    </source>
</evidence>
<keyword evidence="3" id="KW-1003">Cell membrane</keyword>
<evidence type="ECO:0000313" key="11">
    <source>
        <dbReference type="Proteomes" id="UP000606991"/>
    </source>
</evidence>
<sequence>MQWSVITDSLPTLLFGLGVTALLSLSTIVLATLLGLAVGTARAERVPVVSPLLRIYIDVFRGTPLIVQMLFAYFGAAYLGFGDIPPFAAALMALVLCEGAYISEIVRAGVEAVPIGQREAGATLGLTGFQIWRRIVLPLARNVSLPPLVGQYVALVKDTSLASVIGVSEFLQQGQYIVGRTARPLEVYSALTVGYFLICFPMSVFAKSLQRRRLVPS</sequence>
<dbReference type="InterPro" id="IPR000515">
    <property type="entry name" value="MetI-like"/>
</dbReference>
<evidence type="ECO:0000256" key="6">
    <source>
        <dbReference type="ARBA" id="ARBA00022989"/>
    </source>
</evidence>
<dbReference type="InterPro" id="IPR010065">
    <property type="entry name" value="AA_ABC_transptr_permease_3TM"/>
</dbReference>
<evidence type="ECO:0000256" key="5">
    <source>
        <dbReference type="ARBA" id="ARBA00022970"/>
    </source>
</evidence>
<dbReference type="InterPro" id="IPR043429">
    <property type="entry name" value="ArtM/GltK/GlnP/TcyL/YhdX-like"/>
</dbReference>
<keyword evidence="7 8" id="KW-0472">Membrane</keyword>
<comment type="similarity">
    <text evidence="8">Belongs to the binding-protein-dependent transport system permease family.</text>
</comment>
<evidence type="ECO:0000256" key="4">
    <source>
        <dbReference type="ARBA" id="ARBA00022692"/>
    </source>
</evidence>
<dbReference type="AlphaFoldDB" id="A0A934K0A1"/>
<dbReference type="EMBL" id="JAEKNS010000150">
    <property type="protein sequence ID" value="MBJ7596185.1"/>
    <property type="molecule type" value="Genomic_DNA"/>
</dbReference>
<dbReference type="PANTHER" id="PTHR30614">
    <property type="entry name" value="MEMBRANE COMPONENT OF AMINO ACID ABC TRANSPORTER"/>
    <property type="match status" value="1"/>
</dbReference>
<dbReference type="SUPFAM" id="SSF161098">
    <property type="entry name" value="MetI-like"/>
    <property type="match status" value="1"/>
</dbReference>
<keyword evidence="5" id="KW-0029">Amino-acid transport</keyword>
<feature type="domain" description="ABC transmembrane type-1" evidence="9">
    <location>
        <begin position="17"/>
        <end position="206"/>
    </location>
</feature>
<dbReference type="NCBIfam" id="TIGR01726">
    <property type="entry name" value="HEQRo_perm_3TM"/>
    <property type="match status" value="1"/>
</dbReference>
<name>A0A934K0A1_9BACT</name>
<keyword evidence="2 8" id="KW-0813">Transport</keyword>
<comment type="subcellular location">
    <subcellularLocation>
        <location evidence="1 8">Cell membrane</location>
        <topology evidence="1 8">Multi-pass membrane protein</topology>
    </subcellularLocation>
</comment>
<evidence type="ECO:0000256" key="7">
    <source>
        <dbReference type="ARBA" id="ARBA00023136"/>
    </source>
</evidence>
<evidence type="ECO:0000256" key="2">
    <source>
        <dbReference type="ARBA" id="ARBA00022448"/>
    </source>
</evidence>
<dbReference type="CDD" id="cd06261">
    <property type="entry name" value="TM_PBP2"/>
    <property type="match status" value="1"/>
</dbReference>
<dbReference type="GO" id="GO:0022857">
    <property type="term" value="F:transmembrane transporter activity"/>
    <property type="evidence" value="ECO:0007669"/>
    <property type="project" value="InterPro"/>
</dbReference>
<dbReference type="PANTHER" id="PTHR30614:SF0">
    <property type="entry name" value="L-CYSTINE TRANSPORT SYSTEM PERMEASE PROTEIN TCYL"/>
    <property type="match status" value="1"/>
</dbReference>
<dbReference type="GO" id="GO:0006865">
    <property type="term" value="P:amino acid transport"/>
    <property type="evidence" value="ECO:0007669"/>
    <property type="project" value="UniProtKB-KW"/>
</dbReference>
<evidence type="ECO:0000259" key="9">
    <source>
        <dbReference type="PROSITE" id="PS50928"/>
    </source>
</evidence>
<proteinExistence type="inferred from homology"/>
<keyword evidence="6 8" id="KW-1133">Transmembrane helix</keyword>
<comment type="caution">
    <text evidence="10">The sequence shown here is derived from an EMBL/GenBank/DDBJ whole genome shotgun (WGS) entry which is preliminary data.</text>
</comment>
<evidence type="ECO:0000256" key="1">
    <source>
        <dbReference type="ARBA" id="ARBA00004651"/>
    </source>
</evidence>
<dbReference type="RefSeq" id="WP_337313989.1">
    <property type="nucleotide sequence ID" value="NZ_JAEKNS010000150.1"/>
</dbReference>
<organism evidence="10 11">
    <name type="scientific">Candidatus Aeolococcus gillhamiae</name>
    <dbReference type="NCBI Taxonomy" id="3127015"/>
    <lineage>
        <taxon>Bacteria</taxon>
        <taxon>Bacillati</taxon>
        <taxon>Candidatus Dormiibacterota</taxon>
        <taxon>Candidatus Dormibacteria</taxon>
        <taxon>Candidatus Aeolococcales</taxon>
        <taxon>Candidatus Aeolococcaceae</taxon>
        <taxon>Candidatus Aeolococcus</taxon>
    </lineage>
</organism>
<protein>
    <submittedName>
        <fullName evidence="10">Amino acid ABC transporter permease</fullName>
    </submittedName>
</protein>
<dbReference type="Gene3D" id="1.10.3720.10">
    <property type="entry name" value="MetI-like"/>
    <property type="match status" value="1"/>
</dbReference>
<dbReference type="GO" id="GO:0043190">
    <property type="term" value="C:ATP-binding cassette (ABC) transporter complex"/>
    <property type="evidence" value="ECO:0007669"/>
    <property type="project" value="InterPro"/>
</dbReference>
<feature type="transmembrane region" description="Helical" evidence="8">
    <location>
        <begin position="12"/>
        <end position="38"/>
    </location>
</feature>
<dbReference type="Pfam" id="PF00528">
    <property type="entry name" value="BPD_transp_1"/>
    <property type="match status" value="1"/>
</dbReference>
<feature type="transmembrane region" description="Helical" evidence="8">
    <location>
        <begin position="187"/>
        <end position="206"/>
    </location>
</feature>
<gene>
    <name evidence="10" type="ORF">JF886_15245</name>
</gene>
<accession>A0A934K0A1</accession>
<reference evidence="10 11" key="1">
    <citation type="submission" date="2020-10" db="EMBL/GenBank/DDBJ databases">
        <title>Ca. Dormibacterota MAGs.</title>
        <authorList>
            <person name="Montgomery K."/>
        </authorList>
    </citation>
    <scope>NUCLEOTIDE SEQUENCE [LARGE SCALE GENOMIC DNA]</scope>
    <source>
        <strain evidence="10">SC8812_S17_18</strain>
    </source>
</reference>
<feature type="transmembrane region" description="Helical" evidence="8">
    <location>
        <begin position="59"/>
        <end position="81"/>
    </location>
</feature>